<dbReference type="KEGG" id="mgor:H0P51_01625"/>
<evidence type="ECO:0000313" key="1">
    <source>
        <dbReference type="EMBL" id="QLL05044.1"/>
    </source>
</evidence>
<keyword evidence="2" id="KW-1185">Reference proteome</keyword>
<dbReference type="EMBL" id="CP059165">
    <property type="protein sequence ID" value="QLL05044.1"/>
    <property type="molecule type" value="Genomic_DNA"/>
</dbReference>
<proteinExistence type="predicted"/>
<reference evidence="1" key="1">
    <citation type="submission" date="2020-07" db="EMBL/GenBank/DDBJ databases">
        <title>Description of Mycobacterium gordonae subsp. intergordonae subsp.nov. and Mycobacterium gordonae subsp. gordonae subsp. nov.</title>
        <authorList>
            <person name="Huang H."/>
        </authorList>
    </citation>
    <scope>NUCLEOTIDE SEQUENCE [LARGE SCALE GENOMIC DNA]</scope>
    <source>
        <strain evidence="1">24T</strain>
    </source>
</reference>
<evidence type="ECO:0000313" key="2">
    <source>
        <dbReference type="Proteomes" id="UP000510682"/>
    </source>
</evidence>
<dbReference type="Proteomes" id="UP000510682">
    <property type="component" value="Chromosome"/>
</dbReference>
<sequence length="56" mass="6155">MTTMTTAKMSLALAPRSRRPAMLRRLADGLHAALNMTAQQRAETYVAHMPIAMIAD</sequence>
<dbReference type="RefSeq" id="WP_180919292.1">
    <property type="nucleotide sequence ID" value="NZ_CP059165.1"/>
</dbReference>
<reference evidence="1" key="2">
    <citation type="submission" date="2020-07" db="EMBL/GenBank/DDBJ databases">
        <authorList>
            <person name="Yu X."/>
        </authorList>
    </citation>
    <scope>NUCLEOTIDE SEQUENCE [LARGE SCALE GENOMIC DNA]</scope>
    <source>
        <strain evidence="1">24T</strain>
    </source>
</reference>
<dbReference type="AlphaFoldDB" id="A0A7D6DUF7"/>
<gene>
    <name evidence="1" type="ORF">H0P51_01625</name>
</gene>
<organism evidence="1 2">
    <name type="scientific">Mycobacterium vicinigordonae</name>
    <dbReference type="NCBI Taxonomy" id="1719132"/>
    <lineage>
        <taxon>Bacteria</taxon>
        <taxon>Bacillati</taxon>
        <taxon>Actinomycetota</taxon>
        <taxon>Actinomycetes</taxon>
        <taxon>Mycobacteriales</taxon>
        <taxon>Mycobacteriaceae</taxon>
        <taxon>Mycobacterium</taxon>
    </lineage>
</organism>
<name>A0A7D6DUF7_9MYCO</name>
<accession>A0A7D6DUF7</accession>
<protein>
    <submittedName>
        <fullName evidence="1">Uncharacterized protein</fullName>
    </submittedName>
</protein>